<sequence length="301" mass="33624">MKFLLVLTFLTFVSASVQAAVCSCGAPASCGPSRPPRCPLKEINKDLSKVSKFYANHSIQDQKPAAFALNSKSSAFVLEVSHSSTIEADRFINMLRENQSLIEKIESFASLTAVEQVPVLKEVFALEVKALEIKAPKLVIDLTYERAAFFEFDVNSNEPGVVYINPLITFKDSKYAALSLLIHETRHSAQLQLAQNENREVLGSAYHQAFVAQKFFTGKLGFSDFLTLNNEYEAFLFGNYVMNKLFMGRVDLIDMGTFASQFNEAGDLKIDLSYLHLHHSESVLETFNELEKVQAKLLGVE</sequence>
<organism evidence="2 3">
    <name type="scientific">Halobacteriovorax marinus</name>
    <dbReference type="NCBI Taxonomy" id="97084"/>
    <lineage>
        <taxon>Bacteria</taxon>
        <taxon>Pseudomonadati</taxon>
        <taxon>Bdellovibrionota</taxon>
        <taxon>Bacteriovoracia</taxon>
        <taxon>Bacteriovoracales</taxon>
        <taxon>Halobacteriovoraceae</taxon>
        <taxon>Halobacteriovorax</taxon>
    </lineage>
</organism>
<feature type="signal peptide" evidence="1">
    <location>
        <begin position="1"/>
        <end position="19"/>
    </location>
</feature>
<dbReference type="AlphaFoldDB" id="A0A1Y5FB02"/>
<evidence type="ECO:0000313" key="2">
    <source>
        <dbReference type="EMBL" id="OUR95814.1"/>
    </source>
</evidence>
<comment type="caution">
    <text evidence="2">The sequence shown here is derived from an EMBL/GenBank/DDBJ whole genome shotgun (WGS) entry which is preliminary data.</text>
</comment>
<proteinExistence type="predicted"/>
<dbReference type="EMBL" id="MAAO01000007">
    <property type="protein sequence ID" value="OUR95814.1"/>
    <property type="molecule type" value="Genomic_DNA"/>
</dbReference>
<reference evidence="3" key="1">
    <citation type="journal article" date="2017" name="Proc. Natl. Acad. Sci. U.S.A.">
        <title>Simulation of Deepwater Horizon oil plume reveals substrate specialization within a complex community of hydrocarbon-degraders.</title>
        <authorList>
            <person name="Hu P."/>
            <person name="Dubinsky E.A."/>
            <person name="Probst A.J."/>
            <person name="Wang J."/>
            <person name="Sieber C.M.K."/>
            <person name="Tom L.M."/>
            <person name="Gardinali P."/>
            <person name="Banfield J.F."/>
            <person name="Atlas R.M."/>
            <person name="Andersen G.L."/>
        </authorList>
    </citation>
    <scope>NUCLEOTIDE SEQUENCE [LARGE SCALE GENOMIC DNA]</scope>
</reference>
<evidence type="ECO:0000313" key="3">
    <source>
        <dbReference type="Proteomes" id="UP000196531"/>
    </source>
</evidence>
<keyword evidence="1" id="KW-0732">Signal</keyword>
<dbReference type="Proteomes" id="UP000196531">
    <property type="component" value="Unassembled WGS sequence"/>
</dbReference>
<evidence type="ECO:0000256" key="1">
    <source>
        <dbReference type="SAM" id="SignalP"/>
    </source>
</evidence>
<name>A0A1Y5FB02_9BACT</name>
<accession>A0A1Y5FB02</accession>
<protein>
    <recommendedName>
        <fullName evidence="4">DUF2268 domain-containing protein</fullName>
    </recommendedName>
</protein>
<feature type="chain" id="PRO_5013119582" description="DUF2268 domain-containing protein" evidence="1">
    <location>
        <begin position="20"/>
        <end position="301"/>
    </location>
</feature>
<dbReference type="PROSITE" id="PS51257">
    <property type="entry name" value="PROKAR_LIPOPROTEIN"/>
    <property type="match status" value="1"/>
</dbReference>
<evidence type="ECO:0008006" key="4">
    <source>
        <dbReference type="Google" id="ProtNLM"/>
    </source>
</evidence>
<gene>
    <name evidence="2" type="ORF">A9Q84_15040</name>
</gene>